<organism evidence="1">
    <name type="scientific">Brevibacterium sp. Ap13</name>
    <dbReference type="NCBI Taxonomy" id="1406197"/>
    <lineage>
        <taxon>Bacteria</taxon>
        <taxon>Bacillati</taxon>
        <taxon>Actinomycetota</taxon>
        <taxon>Actinomycetes</taxon>
        <taxon>Micrococcales</taxon>
        <taxon>Brevibacteriaceae</taxon>
        <taxon>Brevibacterium</taxon>
    </lineage>
</organism>
<proteinExistence type="predicted"/>
<accession>U5NVT4</accession>
<dbReference type="EMBL" id="KF577590">
    <property type="protein sequence ID" value="AGY35321.1"/>
    <property type="molecule type" value="Genomic_DNA"/>
</dbReference>
<sequence>MKSLPELIRLADEVAQQRITSTTLADIEQVSATKHLCSEDRAKILEILHTRMSTRTTAPPQ</sequence>
<dbReference type="RefSeq" id="WP_023164758.1">
    <property type="nucleotide sequence ID" value="NC_022590.1"/>
</dbReference>
<reference evidence="1" key="1">
    <citation type="journal article" date="2013" name="Genome Announc.">
        <title>Complete Genome Sequence of pAP13, a Large Linear Plasmid of a Brevibacterium Strain Isolated from a Saline Lake at 4,200 Meters above Sea Level in Argentina.</title>
        <authorList>
            <person name="Dib J.R."/>
            <person name="Schuldes J."/>
            <person name="Thurmer A."/>
            <person name="Farias M.E."/>
            <person name="Daniel R."/>
            <person name="Meinhardt F."/>
        </authorList>
    </citation>
    <scope>NUCLEOTIDE SEQUENCE</scope>
    <source>
        <strain evidence="1">Ap13</strain>
        <plasmid evidence="1">pAP13</plasmid>
    </source>
</reference>
<keyword evidence="1" id="KW-0614">Plasmid</keyword>
<name>U5NVT4_9MICO</name>
<geneLocation type="plasmid" evidence="1">
    <name>pAP13</name>
</geneLocation>
<evidence type="ECO:0000313" key="1">
    <source>
        <dbReference type="EMBL" id="AGY35321.1"/>
    </source>
</evidence>
<protein>
    <submittedName>
        <fullName evidence="1">Uncharacterized protein</fullName>
    </submittedName>
</protein>
<dbReference type="AlphaFoldDB" id="U5NVT4"/>
<gene>
    <name evidence="1" type="ORF">AP13_p00120</name>
</gene>